<dbReference type="InterPro" id="IPR016181">
    <property type="entry name" value="Acyl_CoA_acyltransferase"/>
</dbReference>
<dbReference type="Pfam" id="PF00583">
    <property type="entry name" value="Acetyltransf_1"/>
    <property type="match status" value="1"/>
</dbReference>
<evidence type="ECO:0000259" key="2">
    <source>
        <dbReference type="PROSITE" id="PS51186"/>
    </source>
</evidence>
<name>A0AAC9LIK1_9PSEU</name>
<dbReference type="EMBL" id="CP016076">
    <property type="protein sequence ID" value="APU17520.1"/>
    <property type="molecule type" value="Genomic_DNA"/>
</dbReference>
<dbReference type="Gene3D" id="3.40.630.30">
    <property type="match status" value="1"/>
</dbReference>
<proteinExistence type="predicted"/>
<dbReference type="GO" id="GO:0016747">
    <property type="term" value="F:acyltransferase activity, transferring groups other than amino-acyl groups"/>
    <property type="evidence" value="ECO:0007669"/>
    <property type="project" value="InterPro"/>
</dbReference>
<dbReference type="Proteomes" id="UP000185511">
    <property type="component" value="Chromosome"/>
</dbReference>
<dbReference type="AlphaFoldDB" id="A0AAC9LIK1"/>
<accession>A0AAC9LIK1</accession>
<evidence type="ECO:0000313" key="4">
    <source>
        <dbReference type="Proteomes" id="UP000185511"/>
    </source>
</evidence>
<dbReference type="CDD" id="cd04301">
    <property type="entry name" value="NAT_SF"/>
    <property type="match status" value="1"/>
</dbReference>
<feature type="domain" description="N-acetyltransferase" evidence="2">
    <location>
        <begin position="15"/>
        <end position="167"/>
    </location>
</feature>
<gene>
    <name evidence="3" type="ORF">UA74_27585</name>
</gene>
<dbReference type="KEGG" id="acad:UA74_27585"/>
<organism evidence="3 4">
    <name type="scientific">Actinoalloteichus fjordicus</name>
    <dbReference type="NCBI Taxonomy" id="1612552"/>
    <lineage>
        <taxon>Bacteria</taxon>
        <taxon>Bacillati</taxon>
        <taxon>Actinomycetota</taxon>
        <taxon>Actinomycetes</taxon>
        <taxon>Pseudonocardiales</taxon>
        <taxon>Pseudonocardiaceae</taxon>
        <taxon>Actinoalloteichus</taxon>
    </lineage>
</organism>
<evidence type="ECO:0000256" key="1">
    <source>
        <dbReference type="SAM" id="MobiDB-lite"/>
    </source>
</evidence>
<dbReference type="PROSITE" id="PS51186">
    <property type="entry name" value="GNAT"/>
    <property type="match status" value="1"/>
</dbReference>
<evidence type="ECO:0000313" key="3">
    <source>
        <dbReference type="EMBL" id="APU17520.1"/>
    </source>
</evidence>
<reference evidence="4" key="1">
    <citation type="submission" date="2016-06" db="EMBL/GenBank/DDBJ databases">
        <title>Complete genome sequence of Actinoalloteichus fjordicus DSM 46855 (=ADI127-17), type strain of the new species Actinoalloteichus fjordicus.</title>
        <authorList>
            <person name="Ruckert C."/>
            <person name="Nouioui I."/>
            <person name="Willmese J."/>
            <person name="van Wezel G."/>
            <person name="Klenk H.-P."/>
            <person name="Kalinowski J."/>
            <person name="Zotchev S.B."/>
        </authorList>
    </citation>
    <scope>NUCLEOTIDE SEQUENCE [LARGE SCALE GENOMIC DNA]</scope>
    <source>
        <strain evidence="4">ADI127-7</strain>
    </source>
</reference>
<feature type="compositionally biased region" description="Polar residues" evidence="1">
    <location>
        <begin position="200"/>
        <end position="210"/>
    </location>
</feature>
<dbReference type="InterPro" id="IPR000182">
    <property type="entry name" value="GNAT_dom"/>
</dbReference>
<feature type="region of interest" description="Disordered" evidence="1">
    <location>
        <begin position="182"/>
        <end position="210"/>
    </location>
</feature>
<keyword evidence="4" id="KW-1185">Reference proteome</keyword>
<protein>
    <submittedName>
        <fullName evidence="3">Acetyltransferase</fullName>
    </submittedName>
</protein>
<dbReference type="SUPFAM" id="SSF55729">
    <property type="entry name" value="Acyl-CoA N-acyltransferases (Nat)"/>
    <property type="match status" value="1"/>
</dbReference>
<sequence>MSRVETTQPKHPPKMSIRAINLADVETAQAILELQRAAYQVEAELIGFEDIPQRTETLEELQNSGESFLGLYNEDGLAAAVSWTRPFDGTLDICRLVVSPTAFRRGYATALLDTLEAVERPRRTMVTASEANAPVLALYERKGFSPTRTVEHVPGLRQVYLERRSAWLGSDSPILRMMMAAASREQPAPGTPPRRRRSAEGTTLDGQRHE</sequence>